<name>A0A1B7NWK4_9EURO</name>
<proteinExistence type="predicted"/>
<evidence type="ECO:0000256" key="1">
    <source>
        <dbReference type="SAM" id="MobiDB-lite"/>
    </source>
</evidence>
<evidence type="ECO:0000313" key="2">
    <source>
        <dbReference type="EMBL" id="OAX81146.1"/>
    </source>
</evidence>
<keyword evidence="3" id="KW-1185">Reference proteome</keyword>
<feature type="compositionally biased region" description="Low complexity" evidence="1">
    <location>
        <begin position="91"/>
        <end position="101"/>
    </location>
</feature>
<dbReference type="EMBL" id="LGUA01000537">
    <property type="protein sequence ID" value="OAX81146.1"/>
    <property type="molecule type" value="Genomic_DNA"/>
</dbReference>
<organism evidence="2 3">
    <name type="scientific">Emergomyces africanus</name>
    <dbReference type="NCBI Taxonomy" id="1955775"/>
    <lineage>
        <taxon>Eukaryota</taxon>
        <taxon>Fungi</taxon>
        <taxon>Dikarya</taxon>
        <taxon>Ascomycota</taxon>
        <taxon>Pezizomycotina</taxon>
        <taxon>Eurotiomycetes</taxon>
        <taxon>Eurotiomycetidae</taxon>
        <taxon>Onygenales</taxon>
        <taxon>Ajellomycetaceae</taxon>
        <taxon>Emergomyces</taxon>
    </lineage>
</organism>
<dbReference type="AlphaFoldDB" id="A0A1B7NWK4"/>
<reference evidence="2 3" key="1">
    <citation type="submission" date="2015-07" db="EMBL/GenBank/DDBJ databases">
        <title>Emmonsia species relationships and genome sequence.</title>
        <authorList>
            <person name="Cuomo C.A."/>
            <person name="Schwartz I.S."/>
            <person name="Kenyon C."/>
            <person name="de Hoog G.S."/>
            <person name="Govender N.P."/>
            <person name="Botha A."/>
            <person name="Moreno L."/>
            <person name="de Vries M."/>
            <person name="Munoz J.F."/>
            <person name="Stielow J.B."/>
        </authorList>
    </citation>
    <scope>NUCLEOTIDE SEQUENCE [LARGE SCALE GENOMIC DNA]</scope>
    <source>
        <strain evidence="2 3">CBS 136260</strain>
    </source>
</reference>
<accession>A0A1B7NWK4</accession>
<dbReference type="Proteomes" id="UP000091918">
    <property type="component" value="Unassembled WGS sequence"/>
</dbReference>
<comment type="caution">
    <text evidence="2">The sequence shown here is derived from an EMBL/GenBank/DDBJ whole genome shotgun (WGS) entry which is preliminary data.</text>
</comment>
<evidence type="ECO:0000313" key="3">
    <source>
        <dbReference type="Proteomes" id="UP000091918"/>
    </source>
</evidence>
<gene>
    <name evidence="2" type="ORF">ACJ72_04513</name>
</gene>
<feature type="region of interest" description="Disordered" evidence="1">
    <location>
        <begin position="77"/>
        <end position="103"/>
    </location>
</feature>
<protein>
    <submittedName>
        <fullName evidence="2">Uncharacterized protein</fullName>
    </submittedName>
</protein>
<sequence length="127" mass="14311">MIVLTINLLRSDSKIALPLKKQSTSSAMGHHGPSFSIFILLPIIGSLRRIERVALNPVMLSSARNILHWINVSRPETESSNDFEDEMSDHQGSSQQGQTSGEARMVLKIEELERQLNSLRMVEMRLL</sequence>